<evidence type="ECO:0000313" key="2">
    <source>
        <dbReference type="Proteomes" id="UP000468327"/>
    </source>
</evidence>
<reference evidence="1 2" key="1">
    <citation type="submission" date="2019-11" db="EMBL/GenBank/DDBJ databases">
        <title>Whole genome shotgun sequencing (WGS) data from Adlercreutzia equolifaciens ResAG-91, Eggerthella lenta MRI-F36, MRI-F37, MRI-F40, ResAG-49, ResAG-88, ResAG-121, ResAG-145, and Gordonibacter sp. ResAG-5, ResAG-26, ResAG-43, ResAG-50, ResAG-59.</title>
        <authorList>
            <person name="Stoll D.A."/>
            <person name="Danylec N."/>
            <person name="Franz C.M.A.P."/>
            <person name="Huch M."/>
        </authorList>
    </citation>
    <scope>NUCLEOTIDE SEQUENCE [LARGE SCALE GENOMIC DNA]</scope>
    <source>
        <strain evidence="1 2">ResAG-59</strain>
    </source>
</reference>
<dbReference type="AlphaFoldDB" id="A0A6N8IJX8"/>
<gene>
    <name evidence="1" type="ORF">GO738_12750</name>
</gene>
<dbReference type="InterPro" id="IPR036390">
    <property type="entry name" value="WH_DNA-bd_sf"/>
</dbReference>
<dbReference type="SUPFAM" id="SSF46785">
    <property type="entry name" value="Winged helix' DNA-binding domain"/>
    <property type="match status" value="1"/>
</dbReference>
<comment type="caution">
    <text evidence="1">The sequence shown here is derived from an EMBL/GenBank/DDBJ whole genome shotgun (WGS) entry which is preliminary data.</text>
</comment>
<evidence type="ECO:0008006" key="3">
    <source>
        <dbReference type="Google" id="ProtNLM"/>
    </source>
</evidence>
<dbReference type="RefSeq" id="WP_157005344.1">
    <property type="nucleotide sequence ID" value="NZ_DBEZYS010000073.1"/>
</dbReference>
<dbReference type="EMBL" id="WPOC01000026">
    <property type="protein sequence ID" value="MVN16194.1"/>
    <property type="molecule type" value="Genomic_DNA"/>
</dbReference>
<name>A0A6N8IJX8_9ACTN</name>
<proteinExistence type="predicted"/>
<accession>A0A6N8IJX8</accession>
<evidence type="ECO:0000313" key="1">
    <source>
        <dbReference type="EMBL" id="MVN16194.1"/>
    </source>
</evidence>
<dbReference type="Gene3D" id="1.10.10.10">
    <property type="entry name" value="Winged helix-like DNA-binding domain superfamily/Winged helix DNA-binding domain"/>
    <property type="match status" value="1"/>
</dbReference>
<sequence length="59" mass="6318">MLAYLVEHGASKAAAMSSDLGILKRTLRSDLARLREGGAVASERLTRGRLYRLADGSEG</sequence>
<keyword evidence="2" id="KW-1185">Reference proteome</keyword>
<dbReference type="InterPro" id="IPR036388">
    <property type="entry name" value="WH-like_DNA-bd_sf"/>
</dbReference>
<dbReference type="Proteomes" id="UP000468327">
    <property type="component" value="Unassembled WGS sequence"/>
</dbReference>
<organism evidence="1 2">
    <name type="scientific">Gordonibacter urolithinfaciens</name>
    <dbReference type="NCBI Taxonomy" id="1335613"/>
    <lineage>
        <taxon>Bacteria</taxon>
        <taxon>Bacillati</taxon>
        <taxon>Actinomycetota</taxon>
        <taxon>Coriobacteriia</taxon>
        <taxon>Eggerthellales</taxon>
        <taxon>Eggerthellaceae</taxon>
        <taxon>Gordonibacter</taxon>
    </lineage>
</organism>
<protein>
    <recommendedName>
        <fullName evidence="3">HTH domain-containing protein</fullName>
    </recommendedName>
</protein>